<feature type="coiled-coil region" evidence="1">
    <location>
        <begin position="4"/>
        <end position="31"/>
    </location>
</feature>
<proteinExistence type="predicted"/>
<dbReference type="InterPro" id="IPR024539">
    <property type="entry name" value="DUF3877"/>
</dbReference>
<evidence type="ECO:0000313" key="3">
    <source>
        <dbReference type="Proteomes" id="UP000261231"/>
    </source>
</evidence>
<dbReference type="AlphaFoldDB" id="A0A3E2XPV3"/>
<evidence type="ECO:0000256" key="1">
    <source>
        <dbReference type="SAM" id="Coils"/>
    </source>
</evidence>
<keyword evidence="3" id="KW-1185">Reference proteome</keyword>
<reference evidence="2 3" key="1">
    <citation type="submission" date="2018-08" db="EMBL/GenBank/DDBJ databases">
        <title>A genome reference for cultivated species of the human gut microbiota.</title>
        <authorList>
            <person name="Zou Y."/>
            <person name="Xue W."/>
            <person name="Luo G."/>
        </authorList>
    </citation>
    <scope>NUCLEOTIDE SEQUENCE [LARGE SCALE GENOMIC DNA]</scope>
    <source>
        <strain evidence="2 3">AM28-39</strain>
    </source>
</reference>
<name>A0A3E2XPV3_9FIRM</name>
<organism evidence="2 3">
    <name type="scientific">Coprococcus catus</name>
    <dbReference type="NCBI Taxonomy" id="116085"/>
    <lineage>
        <taxon>Bacteria</taxon>
        <taxon>Bacillati</taxon>
        <taxon>Bacillota</taxon>
        <taxon>Clostridia</taxon>
        <taxon>Lachnospirales</taxon>
        <taxon>Lachnospiraceae</taxon>
        <taxon>Coprococcus</taxon>
    </lineage>
</organism>
<sequence>MEQNMNEQKLIQNVIEQIKEAQLKLGAEKEVIRLYFPMASMNAILGTHYTDEQEMLTALRTNTVFDTTVLGRLKFFIHEGRFEVRVPAEGAEYVAGEIPDPPFLKAIVELFAHYHSLTIEEICACFAQFDKAYHCDQMDPGTDFDYAVYFDDETYDAYYYCIKMEMGHTIYHRFTKEDYQMLLN</sequence>
<protein>
    <submittedName>
        <fullName evidence="2">Uncharacterized protein</fullName>
    </submittedName>
</protein>
<gene>
    <name evidence="2" type="ORF">DW747_03315</name>
</gene>
<keyword evidence="1" id="KW-0175">Coiled coil</keyword>
<comment type="caution">
    <text evidence="2">The sequence shown here is derived from an EMBL/GenBank/DDBJ whole genome shotgun (WGS) entry which is preliminary data.</text>
</comment>
<evidence type="ECO:0000313" key="2">
    <source>
        <dbReference type="EMBL" id="RGC50415.1"/>
    </source>
</evidence>
<accession>A0A3E2XPV3</accession>
<dbReference type="Pfam" id="PF12993">
    <property type="entry name" value="DUF3877"/>
    <property type="match status" value="1"/>
</dbReference>
<dbReference type="EMBL" id="QVFD01000002">
    <property type="protein sequence ID" value="RGC50415.1"/>
    <property type="molecule type" value="Genomic_DNA"/>
</dbReference>
<dbReference type="Proteomes" id="UP000261231">
    <property type="component" value="Unassembled WGS sequence"/>
</dbReference>
<dbReference type="OrthoDB" id="1820637at2"/>